<evidence type="ECO:0000256" key="5">
    <source>
        <dbReference type="ARBA" id="ARBA00022989"/>
    </source>
</evidence>
<keyword evidence="6 7" id="KW-0472">Membrane</keyword>
<keyword evidence="7 8" id="KW-0520">NAD</keyword>
<feature type="transmembrane region" description="Helical" evidence="7">
    <location>
        <begin position="12"/>
        <end position="35"/>
    </location>
</feature>
<dbReference type="InterPro" id="IPR023043">
    <property type="entry name" value="NAD(P)H_OxRDtase_bac/plastid"/>
</dbReference>
<comment type="subcellular location">
    <subcellularLocation>
        <location evidence="7 8">Cell membrane</location>
        <topology evidence="7 8">Multi-pass membrane protein</topology>
    </subcellularLocation>
    <subcellularLocation>
        <location evidence="1">Membrane</location>
        <topology evidence="1">Multi-pass membrane protein</topology>
    </subcellularLocation>
</comment>
<gene>
    <name evidence="7" type="primary">nuoA</name>
    <name evidence="9" type="ORF">SanaruYs_24880</name>
</gene>
<dbReference type="GO" id="GO:0050136">
    <property type="term" value="F:NADH dehydrogenase (quinone) (non-electrogenic) activity"/>
    <property type="evidence" value="ECO:0007669"/>
    <property type="project" value="UniProtKB-UniRule"/>
</dbReference>
<dbReference type="RefSeq" id="WP_174842773.1">
    <property type="nucleotide sequence ID" value="NZ_BHXQ01000004.1"/>
</dbReference>
<sequence length="162" mass="18638">MNTSNSYLSEFSTVLLFIIGGITFLSFTFLISRLLRPHRPNTEKLSSYESGEQAVSSAWPQFNIRFYVVAILFLLFEVELIFLFPWASVFTDKALIEASNGTWAWFTLFEVVTFVLVLVVGLVYAWAKGYFNWTGDKSQVSDIKSPVPSQLYEQINERYKTK</sequence>
<dbReference type="GO" id="GO:0048038">
    <property type="term" value="F:quinone binding"/>
    <property type="evidence" value="ECO:0007669"/>
    <property type="project" value="UniProtKB-KW"/>
</dbReference>
<evidence type="ECO:0000256" key="4">
    <source>
        <dbReference type="ARBA" id="ARBA00022692"/>
    </source>
</evidence>
<comment type="caution">
    <text evidence="9">The sequence shown here is derived from an EMBL/GenBank/DDBJ whole genome shotgun (WGS) entry which is preliminary data.</text>
</comment>
<dbReference type="InterPro" id="IPR038430">
    <property type="entry name" value="NDAH_ubi_oxred_su3_sf"/>
</dbReference>
<comment type="subunit">
    <text evidence="7">NDH-1 is composed of 14 different subunits. Subunits NuoA, H, J, K, L, M, N constitute the membrane sector of the complex.</text>
</comment>
<dbReference type="HAMAP" id="MF_01394">
    <property type="entry name" value="NDH1_NuoA"/>
    <property type="match status" value="1"/>
</dbReference>
<keyword evidence="7" id="KW-1278">Translocase</keyword>
<dbReference type="EC" id="7.1.1.-" evidence="7"/>
<evidence type="ECO:0000256" key="1">
    <source>
        <dbReference type="ARBA" id="ARBA00004141"/>
    </source>
</evidence>
<keyword evidence="5 7" id="KW-1133">Transmembrane helix</keyword>
<dbReference type="GO" id="GO:0008137">
    <property type="term" value="F:NADH dehydrogenase (ubiquinone) activity"/>
    <property type="evidence" value="ECO:0007669"/>
    <property type="project" value="InterPro"/>
</dbReference>
<dbReference type="GO" id="GO:0030964">
    <property type="term" value="C:NADH dehydrogenase complex"/>
    <property type="evidence" value="ECO:0007669"/>
    <property type="project" value="TreeGrafter"/>
</dbReference>
<keyword evidence="7 8" id="KW-0874">Quinone</keyword>
<dbReference type="InterPro" id="IPR000440">
    <property type="entry name" value="NADH_UbQ/plastoQ_OxRdtase_su3"/>
</dbReference>
<comment type="function">
    <text evidence="7">NDH-1 shuttles electrons from NADH, via FMN and iron-sulfur (Fe-S) centers, to quinones in the respiratory chain. The immediate electron acceptor for the enzyme in this species is believed to be a menaquinone. Couples the redox reaction to proton translocation (for every two electrons transferred, four hydrogen ions are translocated across the cytoplasmic membrane), and thus conserves the redox energy in a proton gradient.</text>
</comment>
<dbReference type="PANTHER" id="PTHR11058:SF9">
    <property type="entry name" value="NADH-UBIQUINONE OXIDOREDUCTASE CHAIN 3"/>
    <property type="match status" value="1"/>
</dbReference>
<evidence type="ECO:0000313" key="9">
    <source>
        <dbReference type="EMBL" id="GCC52252.1"/>
    </source>
</evidence>
<organism evidence="9 10">
    <name type="scientific">Chryseotalea sanaruensis</name>
    <dbReference type="NCBI Taxonomy" id="2482724"/>
    <lineage>
        <taxon>Bacteria</taxon>
        <taxon>Pseudomonadati</taxon>
        <taxon>Bacteroidota</taxon>
        <taxon>Cytophagia</taxon>
        <taxon>Cytophagales</taxon>
        <taxon>Chryseotaleaceae</taxon>
        <taxon>Chryseotalea</taxon>
    </lineage>
</organism>
<dbReference type="Gene3D" id="1.20.58.1610">
    <property type="entry name" value="NADH:ubiquinone/plastoquinone oxidoreductase, chain 3"/>
    <property type="match status" value="1"/>
</dbReference>
<dbReference type="Proteomes" id="UP000288227">
    <property type="component" value="Unassembled WGS sequence"/>
</dbReference>
<dbReference type="Pfam" id="PF00507">
    <property type="entry name" value="Oxidored_q4"/>
    <property type="match status" value="1"/>
</dbReference>
<keyword evidence="7" id="KW-1003">Cell membrane</keyword>
<keyword evidence="10" id="KW-1185">Reference proteome</keyword>
<evidence type="ECO:0000256" key="3">
    <source>
        <dbReference type="ARBA" id="ARBA00022448"/>
    </source>
</evidence>
<dbReference type="AlphaFoldDB" id="A0A401UBK7"/>
<dbReference type="PANTHER" id="PTHR11058">
    <property type="entry name" value="NADH-UBIQUINONE OXIDOREDUCTASE CHAIN 3"/>
    <property type="match status" value="1"/>
</dbReference>
<evidence type="ECO:0000256" key="6">
    <source>
        <dbReference type="ARBA" id="ARBA00023136"/>
    </source>
</evidence>
<name>A0A401UBK7_9BACT</name>
<feature type="transmembrane region" description="Helical" evidence="7">
    <location>
        <begin position="104"/>
        <end position="127"/>
    </location>
</feature>
<dbReference type="GO" id="GO:0005886">
    <property type="term" value="C:plasma membrane"/>
    <property type="evidence" value="ECO:0007669"/>
    <property type="project" value="UniProtKB-SubCell"/>
</dbReference>
<accession>A0A401UBK7</accession>
<reference evidence="9 10" key="1">
    <citation type="submission" date="2018-11" db="EMBL/GenBank/DDBJ databases">
        <title>Chryseotalea sanarue gen. nov., sp., nov., a member of the family Cytophagaceae, isolated from a brackish lake in Hamamatsu Japan.</title>
        <authorList>
            <person name="Maejima Y."/>
            <person name="Iino T."/>
            <person name="Muraguchi Y."/>
            <person name="Fukuda K."/>
            <person name="Ohkuma M."/>
            <person name="Moriuchi R."/>
            <person name="Dohra H."/>
            <person name="Kimbara K."/>
            <person name="Shintani M."/>
        </authorList>
    </citation>
    <scope>NUCLEOTIDE SEQUENCE [LARGE SCALE GENOMIC DNA]</scope>
    <source>
        <strain evidence="9 10">Ys</strain>
    </source>
</reference>
<keyword evidence="3 7" id="KW-0813">Transport</keyword>
<evidence type="ECO:0000256" key="8">
    <source>
        <dbReference type="RuleBase" id="RU003639"/>
    </source>
</evidence>
<protein>
    <recommendedName>
        <fullName evidence="7">NADH-quinone oxidoreductase subunit A</fullName>
        <ecNumber evidence="7">7.1.1.-</ecNumber>
    </recommendedName>
    <alternativeName>
        <fullName evidence="7">NADH dehydrogenase I subunit A</fullName>
    </alternativeName>
    <alternativeName>
        <fullName evidence="7">NDH-1 subunit A</fullName>
    </alternativeName>
    <alternativeName>
        <fullName evidence="7">NUO1</fullName>
    </alternativeName>
</protein>
<evidence type="ECO:0000313" key="10">
    <source>
        <dbReference type="Proteomes" id="UP000288227"/>
    </source>
</evidence>
<comment type="similarity">
    <text evidence="2 7 8">Belongs to the complex I subunit 3 family.</text>
</comment>
<feature type="transmembrane region" description="Helical" evidence="7">
    <location>
        <begin position="66"/>
        <end position="84"/>
    </location>
</feature>
<evidence type="ECO:0000256" key="7">
    <source>
        <dbReference type="HAMAP-Rule" id="MF_01394"/>
    </source>
</evidence>
<comment type="catalytic activity">
    <reaction evidence="7 8">
        <text>a quinone + NADH + 5 H(+)(in) = a quinol + NAD(+) + 4 H(+)(out)</text>
        <dbReference type="Rhea" id="RHEA:57888"/>
        <dbReference type="ChEBI" id="CHEBI:15378"/>
        <dbReference type="ChEBI" id="CHEBI:24646"/>
        <dbReference type="ChEBI" id="CHEBI:57540"/>
        <dbReference type="ChEBI" id="CHEBI:57945"/>
        <dbReference type="ChEBI" id="CHEBI:132124"/>
    </reaction>
</comment>
<proteinExistence type="inferred from homology"/>
<dbReference type="EMBL" id="BHXQ01000004">
    <property type="protein sequence ID" value="GCC52252.1"/>
    <property type="molecule type" value="Genomic_DNA"/>
</dbReference>
<keyword evidence="4 7" id="KW-0812">Transmembrane</keyword>
<evidence type="ECO:0000256" key="2">
    <source>
        <dbReference type="ARBA" id="ARBA00008472"/>
    </source>
</evidence>